<comment type="caution">
    <text evidence="4">The sequence shown here is derived from an EMBL/GenBank/DDBJ whole genome shotgun (WGS) entry which is preliminary data.</text>
</comment>
<dbReference type="GO" id="GO:0004867">
    <property type="term" value="F:serine-type endopeptidase inhibitor activity"/>
    <property type="evidence" value="ECO:0007669"/>
    <property type="project" value="UniProtKB-KW"/>
</dbReference>
<evidence type="ECO:0000256" key="2">
    <source>
        <dbReference type="ARBA" id="ARBA00022900"/>
    </source>
</evidence>
<dbReference type="InterPro" id="IPR036186">
    <property type="entry name" value="Serpin_sf"/>
</dbReference>
<sequence>MTCEIIKFCILQELAKTQTGNFVLGMLPLQAILALLSCGTKGETRSQVRSLLHLNTSNELVAEEYQQVIKELQRIPNFKVNLSNRLFINDGLKIEPSFFDKATGLSTLVENFH</sequence>
<dbReference type="Pfam" id="PF00079">
    <property type="entry name" value="Serpin"/>
    <property type="match status" value="1"/>
</dbReference>
<evidence type="ECO:0000313" key="5">
    <source>
        <dbReference type="Proteomes" id="UP001431783"/>
    </source>
</evidence>
<protein>
    <recommendedName>
        <fullName evidence="3">Serpin domain-containing protein</fullName>
    </recommendedName>
</protein>
<dbReference type="EMBL" id="JARQZJ010000032">
    <property type="protein sequence ID" value="KAK9874841.1"/>
    <property type="molecule type" value="Genomic_DNA"/>
</dbReference>
<proteinExistence type="predicted"/>
<dbReference type="InterPro" id="IPR023796">
    <property type="entry name" value="Serpin_dom"/>
</dbReference>
<keyword evidence="1" id="KW-0646">Protease inhibitor</keyword>
<dbReference type="Gene3D" id="3.30.497.10">
    <property type="entry name" value="Antithrombin, subunit I, domain 2"/>
    <property type="match status" value="1"/>
</dbReference>
<dbReference type="SUPFAM" id="SSF56574">
    <property type="entry name" value="Serpins"/>
    <property type="match status" value="1"/>
</dbReference>
<name>A0AAW1TTE8_9CUCU</name>
<dbReference type="AlphaFoldDB" id="A0AAW1TTE8"/>
<accession>A0AAW1TTE8</accession>
<evidence type="ECO:0000256" key="1">
    <source>
        <dbReference type="ARBA" id="ARBA00022690"/>
    </source>
</evidence>
<evidence type="ECO:0000313" key="4">
    <source>
        <dbReference type="EMBL" id="KAK9874841.1"/>
    </source>
</evidence>
<gene>
    <name evidence="4" type="ORF">WA026_005657</name>
</gene>
<feature type="domain" description="Serpin" evidence="3">
    <location>
        <begin position="10"/>
        <end position="103"/>
    </location>
</feature>
<organism evidence="4 5">
    <name type="scientific">Henosepilachna vigintioctopunctata</name>
    <dbReference type="NCBI Taxonomy" id="420089"/>
    <lineage>
        <taxon>Eukaryota</taxon>
        <taxon>Metazoa</taxon>
        <taxon>Ecdysozoa</taxon>
        <taxon>Arthropoda</taxon>
        <taxon>Hexapoda</taxon>
        <taxon>Insecta</taxon>
        <taxon>Pterygota</taxon>
        <taxon>Neoptera</taxon>
        <taxon>Endopterygota</taxon>
        <taxon>Coleoptera</taxon>
        <taxon>Polyphaga</taxon>
        <taxon>Cucujiformia</taxon>
        <taxon>Coccinelloidea</taxon>
        <taxon>Coccinellidae</taxon>
        <taxon>Epilachninae</taxon>
        <taxon>Epilachnini</taxon>
        <taxon>Henosepilachna</taxon>
    </lineage>
</organism>
<keyword evidence="5" id="KW-1185">Reference proteome</keyword>
<evidence type="ECO:0000259" key="3">
    <source>
        <dbReference type="Pfam" id="PF00079"/>
    </source>
</evidence>
<keyword evidence="2" id="KW-0722">Serine protease inhibitor</keyword>
<reference evidence="4 5" key="1">
    <citation type="submission" date="2023-03" db="EMBL/GenBank/DDBJ databases">
        <title>Genome insight into feeding habits of ladybird beetles.</title>
        <authorList>
            <person name="Li H.-S."/>
            <person name="Huang Y.-H."/>
            <person name="Pang H."/>
        </authorList>
    </citation>
    <scope>NUCLEOTIDE SEQUENCE [LARGE SCALE GENOMIC DNA]</scope>
    <source>
        <strain evidence="4">SYSU_2023b</strain>
        <tissue evidence="4">Whole body</tissue>
    </source>
</reference>
<dbReference type="InterPro" id="IPR042178">
    <property type="entry name" value="Serpin_sf_1"/>
</dbReference>
<dbReference type="Proteomes" id="UP001431783">
    <property type="component" value="Unassembled WGS sequence"/>
</dbReference>